<evidence type="ECO:0000313" key="2">
    <source>
        <dbReference type="Proteomes" id="UP001610563"/>
    </source>
</evidence>
<evidence type="ECO:0008006" key="3">
    <source>
        <dbReference type="Google" id="ProtNLM"/>
    </source>
</evidence>
<proteinExistence type="predicted"/>
<protein>
    <recommendedName>
        <fullName evidence="3">MYND-type domain-containing protein</fullName>
    </recommendedName>
</protein>
<organism evidence="1 2">
    <name type="scientific">Aspergillus keveii</name>
    <dbReference type="NCBI Taxonomy" id="714993"/>
    <lineage>
        <taxon>Eukaryota</taxon>
        <taxon>Fungi</taxon>
        <taxon>Dikarya</taxon>
        <taxon>Ascomycota</taxon>
        <taxon>Pezizomycotina</taxon>
        <taxon>Eurotiomycetes</taxon>
        <taxon>Eurotiomycetidae</taxon>
        <taxon>Eurotiales</taxon>
        <taxon>Aspergillaceae</taxon>
        <taxon>Aspergillus</taxon>
        <taxon>Aspergillus subgen. Nidulantes</taxon>
    </lineage>
</organism>
<dbReference type="Proteomes" id="UP001610563">
    <property type="component" value="Unassembled WGS sequence"/>
</dbReference>
<name>A0ABR4GC64_9EURO</name>
<sequence>MGFYKDLSCLSNPKAFPSFAELSKGSALTPAYLELGESEPHQFFFCEYVKILDRTHYRSEIEVKDKTGATVRLALCFGELQDYILPIKFEEECETLLLLNPKRTILRDGKTEGIEITDPSHIKVLHAPIENWDNMRRRIIEANSEQMDKICSNCRKKSYKVKLCMWCRLFSYCTQRCLKEDHADECDVLRDWDIHKMFTGEWDVINFFVYQGIAQSGPRD</sequence>
<evidence type="ECO:0000313" key="1">
    <source>
        <dbReference type="EMBL" id="KAL2796631.1"/>
    </source>
</evidence>
<dbReference type="EMBL" id="JBFTWV010000025">
    <property type="protein sequence ID" value="KAL2796631.1"/>
    <property type="molecule type" value="Genomic_DNA"/>
</dbReference>
<comment type="caution">
    <text evidence="1">The sequence shown here is derived from an EMBL/GenBank/DDBJ whole genome shotgun (WGS) entry which is preliminary data.</text>
</comment>
<gene>
    <name evidence="1" type="ORF">BJX66DRAFT_299524</name>
</gene>
<accession>A0ABR4GC64</accession>
<keyword evidence="2" id="KW-1185">Reference proteome</keyword>
<reference evidence="1 2" key="1">
    <citation type="submission" date="2024-07" db="EMBL/GenBank/DDBJ databases">
        <title>Section-level genome sequencing and comparative genomics of Aspergillus sections Usti and Cavernicolus.</title>
        <authorList>
            <consortium name="Lawrence Berkeley National Laboratory"/>
            <person name="Nybo J.L."/>
            <person name="Vesth T.C."/>
            <person name="Theobald S."/>
            <person name="Frisvad J.C."/>
            <person name="Larsen T.O."/>
            <person name="Kjaerboelling I."/>
            <person name="Rothschild-Mancinelli K."/>
            <person name="Lyhne E.K."/>
            <person name="Kogle M.E."/>
            <person name="Barry K."/>
            <person name="Clum A."/>
            <person name="Na H."/>
            <person name="Ledsgaard L."/>
            <person name="Lin J."/>
            <person name="Lipzen A."/>
            <person name="Kuo A."/>
            <person name="Riley R."/>
            <person name="Mondo S."/>
            <person name="Labutti K."/>
            <person name="Haridas S."/>
            <person name="Pangalinan J."/>
            <person name="Salamov A.A."/>
            <person name="Simmons B.A."/>
            <person name="Magnuson J.K."/>
            <person name="Chen J."/>
            <person name="Drula E."/>
            <person name="Henrissat B."/>
            <person name="Wiebenga A."/>
            <person name="Lubbers R.J."/>
            <person name="Gomes A.C."/>
            <person name="Makela M.R."/>
            <person name="Stajich J."/>
            <person name="Grigoriev I.V."/>
            <person name="Mortensen U.H."/>
            <person name="De Vries R.P."/>
            <person name="Baker S.E."/>
            <person name="Andersen M.R."/>
        </authorList>
    </citation>
    <scope>NUCLEOTIDE SEQUENCE [LARGE SCALE GENOMIC DNA]</scope>
    <source>
        <strain evidence="1 2">CBS 209.92</strain>
    </source>
</reference>